<gene>
    <name evidence="1" type="ORF">PLOB_00010956</name>
</gene>
<sequence length="367" mass="43497">KTTHQQKPSRDTLKLRMNWIRFPTTGQEEHVCAPRPVGMSSANEVRNIFLILRDEIMKINALPALYKKTEAVYITDPKEILKEQKRFYQSLYSSQNPQVNDPKFKVFFDNDKVEKLNDEQRKNYEGLLTENECWNALKYMEQNTTKEINVVTSKKVRNILIQRKFVEPLASLRLCRQGLDSSKLSSIYMLPFKITKETKLSIFQYKIVHNILPHGVLLHRMKIISNRLPNRYFSENCRWVPLNSPLCIHCDSLETLSHMLVNCIVIQKFWFEVISWWKTHSGEYLLFDDLSIMCGYNPEDPKRQILNYYILLGKRHIFLQRSEIKPPSFDHFLEFVKDKLIVQRSIFYSKGQKAKFLSQWKPLLSLL</sequence>
<name>A0ABN8QW49_9CNID</name>
<proteinExistence type="predicted"/>
<evidence type="ECO:0000313" key="2">
    <source>
        <dbReference type="Proteomes" id="UP001159405"/>
    </source>
</evidence>
<comment type="caution">
    <text evidence="1">The sequence shown here is derived from an EMBL/GenBank/DDBJ whole genome shotgun (WGS) entry which is preliminary data.</text>
</comment>
<evidence type="ECO:0000313" key="1">
    <source>
        <dbReference type="EMBL" id="CAH3170771.1"/>
    </source>
</evidence>
<dbReference type="Proteomes" id="UP001159405">
    <property type="component" value="Unassembled WGS sequence"/>
</dbReference>
<keyword evidence="2" id="KW-1185">Reference proteome</keyword>
<feature type="non-terminal residue" evidence="1">
    <location>
        <position position="1"/>
    </location>
</feature>
<accession>A0ABN8QW49</accession>
<protein>
    <recommendedName>
        <fullName evidence="3">Reverse transcriptase zinc-binding domain-containing protein</fullName>
    </recommendedName>
</protein>
<reference evidence="1 2" key="1">
    <citation type="submission" date="2022-05" db="EMBL/GenBank/DDBJ databases">
        <authorList>
            <consortium name="Genoscope - CEA"/>
            <person name="William W."/>
        </authorList>
    </citation>
    <scope>NUCLEOTIDE SEQUENCE [LARGE SCALE GENOMIC DNA]</scope>
</reference>
<organism evidence="1 2">
    <name type="scientific">Porites lobata</name>
    <dbReference type="NCBI Taxonomy" id="104759"/>
    <lineage>
        <taxon>Eukaryota</taxon>
        <taxon>Metazoa</taxon>
        <taxon>Cnidaria</taxon>
        <taxon>Anthozoa</taxon>
        <taxon>Hexacorallia</taxon>
        <taxon>Scleractinia</taxon>
        <taxon>Fungiina</taxon>
        <taxon>Poritidae</taxon>
        <taxon>Porites</taxon>
    </lineage>
</organism>
<evidence type="ECO:0008006" key="3">
    <source>
        <dbReference type="Google" id="ProtNLM"/>
    </source>
</evidence>
<dbReference type="EMBL" id="CALNXK010000158">
    <property type="protein sequence ID" value="CAH3170771.1"/>
    <property type="molecule type" value="Genomic_DNA"/>
</dbReference>